<reference evidence="2" key="1">
    <citation type="submission" date="2021-07" db="EMBL/GenBank/DDBJ databases">
        <title>Draft genome sequence of carbapenem-resistant Aeromonas spp. in Japan.</title>
        <authorList>
            <person name="Maehana S."/>
            <person name="Suzuki M."/>
            <person name="Kitasato H."/>
        </authorList>
    </citation>
    <scope>NUCLEOTIDE SEQUENCE</scope>
    <source>
        <strain evidence="2">KAM343</strain>
    </source>
</reference>
<proteinExistence type="predicted"/>
<organism evidence="2 3">
    <name type="scientific">Aeromonas caviae</name>
    <name type="common">Aeromonas punctata</name>
    <dbReference type="NCBI Taxonomy" id="648"/>
    <lineage>
        <taxon>Bacteria</taxon>
        <taxon>Pseudomonadati</taxon>
        <taxon>Pseudomonadota</taxon>
        <taxon>Gammaproteobacteria</taxon>
        <taxon>Aeromonadales</taxon>
        <taxon>Aeromonadaceae</taxon>
        <taxon>Aeromonas</taxon>
    </lineage>
</organism>
<evidence type="ECO:0000259" key="1">
    <source>
        <dbReference type="Pfam" id="PF11726"/>
    </source>
</evidence>
<dbReference type="EMBL" id="BPNI01000296">
    <property type="protein sequence ID" value="GJA43688.1"/>
    <property type="molecule type" value="Genomic_DNA"/>
</dbReference>
<evidence type="ECO:0000313" key="2">
    <source>
        <dbReference type="EMBL" id="GJA43688.1"/>
    </source>
</evidence>
<sequence length="110" mass="12655">MREQNESALQHYHVVIILNKAAYYSLGDFFAPEPLAGKIQQAWCRAAGLDYPDYRGLVEFPENCGYWLSRESVYNRALPYTEFMQRAAYLAKEKTKIRGAGYRCFGSSQV</sequence>
<protein>
    <recommendedName>
        <fullName evidence="1">YagK/YfjJ C-terminal domain-containing protein</fullName>
    </recommendedName>
</protein>
<accession>A0AAV4YRE4</accession>
<dbReference type="Proteomes" id="UP000886939">
    <property type="component" value="Unassembled WGS sequence"/>
</dbReference>
<dbReference type="AlphaFoldDB" id="A0AAV4YRE4"/>
<evidence type="ECO:0000313" key="3">
    <source>
        <dbReference type="Proteomes" id="UP000886939"/>
    </source>
</evidence>
<name>A0AAV4YRE4_AERCA</name>
<comment type="caution">
    <text evidence="2">The sequence shown here is derived from an EMBL/GenBank/DDBJ whole genome shotgun (WGS) entry which is preliminary data.</text>
</comment>
<feature type="domain" description="YagK/YfjJ C-terminal" evidence="1">
    <location>
        <begin position="2"/>
        <end position="108"/>
    </location>
</feature>
<gene>
    <name evidence="2" type="ORF">KAM343_44840</name>
</gene>
<dbReference type="Pfam" id="PF11726">
    <property type="entry name" value="YagK_YfjJ_C"/>
    <property type="match status" value="1"/>
</dbReference>
<dbReference type="InterPro" id="IPR057271">
    <property type="entry name" value="YagK_YfjJ_C"/>
</dbReference>